<dbReference type="AlphaFoldDB" id="A0A0N4Z619"/>
<organism evidence="4 5">
    <name type="scientific">Parastrongyloides trichosuri</name>
    <name type="common">Possum-specific nematode worm</name>
    <dbReference type="NCBI Taxonomy" id="131310"/>
    <lineage>
        <taxon>Eukaryota</taxon>
        <taxon>Metazoa</taxon>
        <taxon>Ecdysozoa</taxon>
        <taxon>Nematoda</taxon>
        <taxon>Chromadorea</taxon>
        <taxon>Rhabditida</taxon>
        <taxon>Tylenchina</taxon>
        <taxon>Panagrolaimomorpha</taxon>
        <taxon>Strongyloidoidea</taxon>
        <taxon>Strongyloididae</taxon>
        <taxon>Parastrongyloides</taxon>
    </lineage>
</organism>
<protein>
    <submittedName>
        <fullName evidence="5">ShKT domain-containing protein</fullName>
    </submittedName>
</protein>
<dbReference type="PROSITE" id="PS51670">
    <property type="entry name" value="SHKT"/>
    <property type="match status" value="1"/>
</dbReference>
<evidence type="ECO:0000259" key="3">
    <source>
        <dbReference type="PROSITE" id="PS51670"/>
    </source>
</evidence>
<dbReference type="InterPro" id="IPR003582">
    <property type="entry name" value="ShKT_dom"/>
</dbReference>
<dbReference type="Pfam" id="PF01549">
    <property type="entry name" value="ShK"/>
    <property type="match status" value="1"/>
</dbReference>
<comment type="caution">
    <text evidence="1">Lacks conserved residue(s) required for the propagation of feature annotation.</text>
</comment>
<evidence type="ECO:0000256" key="1">
    <source>
        <dbReference type="PROSITE-ProRule" id="PRU01005"/>
    </source>
</evidence>
<keyword evidence="2" id="KW-0732">Signal</keyword>
<feature type="disulfide bond" evidence="1">
    <location>
        <begin position="69"/>
        <end position="103"/>
    </location>
</feature>
<feature type="domain" description="ShKT" evidence="3">
    <location>
        <begin position="69"/>
        <end position="103"/>
    </location>
</feature>
<evidence type="ECO:0000313" key="4">
    <source>
        <dbReference type="Proteomes" id="UP000038045"/>
    </source>
</evidence>
<keyword evidence="4" id="KW-1185">Reference proteome</keyword>
<feature type="chain" id="PRO_5005891338" evidence="2">
    <location>
        <begin position="20"/>
        <end position="103"/>
    </location>
</feature>
<feature type="signal peptide" evidence="2">
    <location>
        <begin position="1"/>
        <end position="19"/>
    </location>
</feature>
<dbReference type="Gene3D" id="1.10.10.1940">
    <property type="match status" value="1"/>
</dbReference>
<sequence>MYKIFCIINFIIFITITLGQYTTTIGSCQGGLCPKDYSCMTNLCVKTTTSSGSLTTQKTTTTKSQSNICTDKQSNCSSMKNLCTNTIYKSLMKQQCPRSCNFC</sequence>
<dbReference type="PROSITE" id="PS51257">
    <property type="entry name" value="PROKAR_LIPOPROTEIN"/>
    <property type="match status" value="1"/>
</dbReference>
<keyword evidence="1" id="KW-1015">Disulfide bond</keyword>
<accession>A0A0N4Z619</accession>
<name>A0A0N4Z619_PARTI</name>
<dbReference type="WBParaSite" id="PTRK_0000256200.1">
    <property type="protein sequence ID" value="PTRK_0000256200.1"/>
    <property type="gene ID" value="PTRK_0000256200"/>
</dbReference>
<dbReference type="SMART" id="SM00254">
    <property type="entry name" value="ShKT"/>
    <property type="match status" value="1"/>
</dbReference>
<dbReference type="Proteomes" id="UP000038045">
    <property type="component" value="Unplaced"/>
</dbReference>
<evidence type="ECO:0000256" key="2">
    <source>
        <dbReference type="SAM" id="SignalP"/>
    </source>
</evidence>
<dbReference type="PANTHER" id="PTHR46219">
    <property type="entry name" value="PROTEIN CBG11138"/>
    <property type="match status" value="1"/>
</dbReference>
<proteinExistence type="predicted"/>
<evidence type="ECO:0000313" key="5">
    <source>
        <dbReference type="WBParaSite" id="PTRK_0000256200.1"/>
    </source>
</evidence>
<dbReference type="PANTHER" id="PTHR46219:SF5">
    <property type="entry name" value="SHKT DOMAIN-CONTAINING PROTEIN"/>
    <property type="match status" value="1"/>
</dbReference>
<reference evidence="5" key="1">
    <citation type="submission" date="2017-02" db="UniProtKB">
        <authorList>
            <consortium name="WormBaseParasite"/>
        </authorList>
    </citation>
    <scope>IDENTIFICATION</scope>
</reference>